<dbReference type="PANTHER" id="PTHR30420">
    <property type="entry name" value="N-SUCCINYLARGININE DIHYDROLASE"/>
    <property type="match status" value="1"/>
</dbReference>
<accession>A0A072ZN39</accession>
<dbReference type="GeneID" id="77222538"/>
<evidence type="ECO:0000256" key="1">
    <source>
        <dbReference type="ARBA" id="ARBA00022503"/>
    </source>
</evidence>
<proteinExistence type="predicted"/>
<keyword evidence="5" id="KW-1185">Reference proteome</keyword>
<dbReference type="Gene3D" id="2.40.40.20">
    <property type="match status" value="1"/>
</dbReference>
<accession>A0A1S1C388</accession>
<dbReference type="SUPFAM" id="SSF55729">
    <property type="entry name" value="Acyl-CoA N-acyltransferases (Nat)"/>
    <property type="match status" value="1"/>
</dbReference>
<evidence type="ECO:0000313" key="4">
    <source>
        <dbReference type="EMBL" id="AVK06395.1"/>
    </source>
</evidence>
<organism evidence="4 5">
    <name type="scientific">Pseudomonas paraeruginosa</name>
    <dbReference type="NCBI Taxonomy" id="2994495"/>
    <lineage>
        <taxon>Bacteria</taxon>
        <taxon>Pseudomonadati</taxon>
        <taxon>Pseudomonadota</taxon>
        <taxon>Gammaproteobacteria</taxon>
        <taxon>Pseudomonadales</taxon>
        <taxon>Pseudomonadaceae</taxon>
        <taxon>Pseudomonas</taxon>
    </lineage>
</organism>
<dbReference type="GO" id="GO:0006527">
    <property type="term" value="P:L-arginine catabolic process"/>
    <property type="evidence" value="ECO:0007669"/>
    <property type="project" value="InterPro"/>
</dbReference>
<dbReference type="InterPro" id="IPR016181">
    <property type="entry name" value="Acyl_CoA_acyltransferase"/>
</dbReference>
<dbReference type="EMBL" id="CP027169">
    <property type="protein sequence ID" value="AVK06395.1"/>
    <property type="molecule type" value="Genomic_DNA"/>
</dbReference>
<dbReference type="AlphaFoldDB" id="A0A072ZN39"/>
<dbReference type="PANTHER" id="PTHR30420:SF1">
    <property type="entry name" value="ARGININE N-SUCCINYLTRANSFERASE"/>
    <property type="match status" value="1"/>
</dbReference>
<dbReference type="NCBIfam" id="TIGR03243">
    <property type="entry name" value="arg_catab_AOST"/>
    <property type="match status" value="1"/>
</dbReference>
<evidence type="ECO:0000313" key="5">
    <source>
        <dbReference type="Proteomes" id="UP000238390"/>
    </source>
</evidence>
<keyword evidence="3 4" id="KW-0012">Acyltransferase</keyword>
<protein>
    <submittedName>
        <fullName evidence="4">Arginine/ornithine succinyltransferase, alpha subunit</fullName>
        <ecNumber evidence="4">2.3.1.109</ecNumber>
    </submittedName>
</protein>
<keyword evidence="1" id="KW-0056">Arginine metabolism</keyword>
<dbReference type="RefSeq" id="WP_003085950.1">
    <property type="nucleotide sequence ID" value="NZ_CP020560.1"/>
</dbReference>
<dbReference type="Pfam" id="PF04958">
    <property type="entry name" value="AstA"/>
    <property type="match status" value="1"/>
</dbReference>
<sequence length="338" mass="36931">MLVMRPAQAADLPQVQRLAADSPVGVTSLPDDAERLRDKILASEASFAAEVSYNGEESYFFVLEDSASGELVGCSAIVASAGFSEPFYSFRNETFVHASRSLSIHNKIHVLSLCHDLTGNSLLTSFYVQRDLVQSVYAELNSRGRLLFMASHPERFADAVVVEIVGYSDEQGESPFWNAVGRNFFDLNYIEAEKLSGLKSRTFLAELMPHYPIYVPLLPDAAQESMGQVHPRAQITFDILMREGFETDNYIDIFDGGPTLHARTSGIRSIAQSRVVPVKIGEAPKSGRPYLVTNGQLQDFRAVVLDLDWAPGKPVALSVEAAEALGVGEGASVRLVAV</sequence>
<dbReference type="Proteomes" id="UP000238390">
    <property type="component" value="Chromosome"/>
</dbReference>
<name>A0A072ZN39_9PSED</name>
<dbReference type="NCBIfam" id="TIGR03245">
    <property type="entry name" value="arg_AOST_alph"/>
    <property type="match status" value="1"/>
</dbReference>
<dbReference type="InterPro" id="IPR007041">
    <property type="entry name" value="Arg_succinylTrfase_AstA/AruG"/>
</dbReference>
<reference evidence="4 5" key="1">
    <citation type="submission" date="2018-02" db="EMBL/GenBank/DDBJ databases">
        <title>FDA/CDC Antimicrobial Resistant Isolate Bank Genome Sequencing.</title>
        <authorList>
            <person name="Benahmed F.H."/>
            <person name="Lutgring J.D."/>
            <person name="Yoo B."/>
            <person name="Machado M."/>
            <person name="Brown A."/>
            <person name="McAllister G."/>
            <person name="Perry A."/>
            <person name="Halpin A.L."/>
            <person name="Vavikolanu K."/>
            <person name="Ott S."/>
            <person name="Zhao X."/>
            <person name="Tallon L.J."/>
            <person name="Sadzewicz L."/>
            <person name="Aluvathingal J."/>
            <person name="Nadendla S."/>
            <person name="Voskania-kordi A."/>
            <person name="Simonyan V."/>
            <person name="Patel J."/>
            <person name="Shawar R.M."/>
        </authorList>
    </citation>
    <scope>NUCLEOTIDE SEQUENCE [LARGE SCALE GENOMIC DNA]</scope>
    <source>
        <strain evidence="4 5">AR_0356</strain>
    </source>
</reference>
<dbReference type="GO" id="GO:0008791">
    <property type="term" value="F:arginine N-succinyltransferase activity"/>
    <property type="evidence" value="ECO:0007669"/>
    <property type="project" value="UniProtKB-EC"/>
</dbReference>
<gene>
    <name evidence="4" type="primary">aruF</name>
    <name evidence="4" type="ORF">CSB93_5843</name>
</gene>
<evidence type="ECO:0000256" key="3">
    <source>
        <dbReference type="ARBA" id="ARBA00023315"/>
    </source>
</evidence>
<evidence type="ECO:0000256" key="2">
    <source>
        <dbReference type="ARBA" id="ARBA00022679"/>
    </source>
</evidence>
<dbReference type="SMR" id="A0A072ZN39"/>
<dbReference type="EC" id="2.3.1.109" evidence="4"/>
<dbReference type="OMA" id="ETDHYID"/>
<keyword evidence="2 4" id="KW-0808">Transferase</keyword>
<dbReference type="InterPro" id="IPR017651">
    <property type="entry name" value="Arg/Orn_succinylTfrase_asu"/>
</dbReference>